<dbReference type="EMBL" id="JBHSYM010000075">
    <property type="protein sequence ID" value="MFC7016150.1"/>
    <property type="molecule type" value="Genomic_DNA"/>
</dbReference>
<evidence type="ECO:0000313" key="2">
    <source>
        <dbReference type="EMBL" id="MFC7016150.1"/>
    </source>
</evidence>
<proteinExistence type="predicted"/>
<accession>A0ABW2E7L1</accession>
<evidence type="ECO:0000256" key="1">
    <source>
        <dbReference type="SAM" id="MobiDB-lite"/>
    </source>
</evidence>
<sequence>MDLSQRIVSFRSVSRPDVALEGLGEELPDLDGPVPSAQGADPRADLRSCEEHGGAGGHAWL</sequence>
<organism evidence="2 3">
    <name type="scientific">Streptomyces viridiviolaceus</name>
    <dbReference type="NCBI Taxonomy" id="68282"/>
    <lineage>
        <taxon>Bacteria</taxon>
        <taxon>Bacillati</taxon>
        <taxon>Actinomycetota</taxon>
        <taxon>Actinomycetes</taxon>
        <taxon>Kitasatosporales</taxon>
        <taxon>Streptomycetaceae</taxon>
        <taxon>Streptomyces</taxon>
    </lineage>
</organism>
<evidence type="ECO:0000313" key="3">
    <source>
        <dbReference type="Proteomes" id="UP001596409"/>
    </source>
</evidence>
<name>A0ABW2E7L1_9ACTN</name>
<reference evidence="3" key="1">
    <citation type="journal article" date="2019" name="Int. J. Syst. Evol. Microbiol.">
        <title>The Global Catalogue of Microorganisms (GCM) 10K type strain sequencing project: providing services to taxonomists for standard genome sequencing and annotation.</title>
        <authorList>
            <consortium name="The Broad Institute Genomics Platform"/>
            <consortium name="The Broad Institute Genome Sequencing Center for Infectious Disease"/>
            <person name="Wu L."/>
            <person name="Ma J."/>
        </authorList>
    </citation>
    <scope>NUCLEOTIDE SEQUENCE [LARGE SCALE GENOMIC DNA]</scope>
    <source>
        <strain evidence="3">JCM 4855</strain>
    </source>
</reference>
<dbReference type="Proteomes" id="UP001596409">
    <property type="component" value="Unassembled WGS sequence"/>
</dbReference>
<comment type="caution">
    <text evidence="2">The sequence shown here is derived from an EMBL/GenBank/DDBJ whole genome shotgun (WGS) entry which is preliminary data.</text>
</comment>
<protein>
    <submittedName>
        <fullName evidence="2">Uncharacterized protein</fullName>
    </submittedName>
</protein>
<keyword evidence="3" id="KW-1185">Reference proteome</keyword>
<feature type="compositionally biased region" description="Basic and acidic residues" evidence="1">
    <location>
        <begin position="42"/>
        <end position="53"/>
    </location>
</feature>
<dbReference type="RefSeq" id="WP_189880892.1">
    <property type="nucleotide sequence ID" value="NZ_BMWA01000058.1"/>
</dbReference>
<feature type="region of interest" description="Disordered" evidence="1">
    <location>
        <begin position="24"/>
        <end position="61"/>
    </location>
</feature>
<gene>
    <name evidence="2" type="ORF">ACFQMH_31555</name>
</gene>